<dbReference type="AlphaFoldDB" id="M1YYK3"/>
<dbReference type="STRING" id="1266370.NITGR_310052"/>
<feature type="transmembrane region" description="Helical" evidence="5">
    <location>
        <begin position="331"/>
        <end position="354"/>
    </location>
</feature>
<dbReference type="PANTHER" id="PTHR37422">
    <property type="entry name" value="TEICHURONIC ACID BIOSYNTHESIS PROTEIN TUAE"/>
    <property type="match status" value="1"/>
</dbReference>
<evidence type="ECO:0000313" key="8">
    <source>
        <dbReference type="Proteomes" id="UP000011704"/>
    </source>
</evidence>
<evidence type="ECO:0000256" key="4">
    <source>
        <dbReference type="ARBA" id="ARBA00023136"/>
    </source>
</evidence>
<keyword evidence="8" id="KW-1185">Reference proteome</keyword>
<evidence type="ECO:0000256" key="1">
    <source>
        <dbReference type="ARBA" id="ARBA00004141"/>
    </source>
</evidence>
<keyword evidence="4 5" id="KW-0472">Membrane</keyword>
<feature type="transmembrane region" description="Helical" evidence="5">
    <location>
        <begin position="189"/>
        <end position="206"/>
    </location>
</feature>
<gene>
    <name evidence="7" type="ORF">NITGR_310052</name>
</gene>
<dbReference type="EMBL" id="CAQJ01000035">
    <property type="protein sequence ID" value="CCQ90564.1"/>
    <property type="molecule type" value="Genomic_DNA"/>
</dbReference>
<feature type="transmembrane region" description="Helical" evidence="5">
    <location>
        <begin position="164"/>
        <end position="182"/>
    </location>
</feature>
<dbReference type="InParanoid" id="M1YYK3"/>
<proteinExistence type="predicted"/>
<dbReference type="InterPro" id="IPR051533">
    <property type="entry name" value="WaaL-like"/>
</dbReference>
<accession>M1YYK3</accession>
<feature type="transmembrane region" description="Helical" evidence="5">
    <location>
        <begin position="391"/>
        <end position="408"/>
    </location>
</feature>
<protein>
    <recommendedName>
        <fullName evidence="6">O-antigen ligase-related domain-containing protein</fullName>
    </recommendedName>
</protein>
<name>M1YYK3_NITG3</name>
<feature type="transmembrane region" description="Helical" evidence="5">
    <location>
        <begin position="70"/>
        <end position="90"/>
    </location>
</feature>
<reference evidence="7 8" key="1">
    <citation type="journal article" date="2013" name="Front. Microbiol.">
        <title>The genome of Nitrospina gracilis illuminates the metabolism and evolution of the major marine nitrite oxidizer.</title>
        <authorList>
            <person name="Luecker S."/>
            <person name="Nowka B."/>
            <person name="Rattei T."/>
            <person name="Spieck E."/>
            <person name="and Daims H."/>
        </authorList>
    </citation>
    <scope>NUCLEOTIDE SEQUENCE [LARGE SCALE GENOMIC DNA]</scope>
    <source>
        <strain evidence="7 8">3/211</strain>
    </source>
</reference>
<dbReference type="PANTHER" id="PTHR37422:SF13">
    <property type="entry name" value="LIPOPOLYSACCHARIDE BIOSYNTHESIS PROTEIN PA4999-RELATED"/>
    <property type="match status" value="1"/>
</dbReference>
<keyword evidence="3 5" id="KW-1133">Transmembrane helix</keyword>
<evidence type="ECO:0000259" key="6">
    <source>
        <dbReference type="Pfam" id="PF04932"/>
    </source>
</evidence>
<comment type="subcellular location">
    <subcellularLocation>
        <location evidence="1">Membrane</location>
        <topology evidence="1">Multi-pass membrane protein</topology>
    </subcellularLocation>
</comment>
<feature type="transmembrane region" description="Helical" evidence="5">
    <location>
        <begin position="96"/>
        <end position="115"/>
    </location>
</feature>
<feature type="transmembrane region" description="Helical" evidence="5">
    <location>
        <begin position="122"/>
        <end position="144"/>
    </location>
</feature>
<feature type="transmembrane region" description="Helical" evidence="5">
    <location>
        <begin position="234"/>
        <end position="256"/>
    </location>
</feature>
<keyword evidence="2 5" id="KW-0812">Transmembrane</keyword>
<dbReference type="RefSeq" id="WP_005008221.1">
    <property type="nucleotide sequence ID" value="NZ_HG422173.1"/>
</dbReference>
<evidence type="ECO:0000256" key="3">
    <source>
        <dbReference type="ARBA" id="ARBA00022989"/>
    </source>
</evidence>
<dbReference type="HOGENOM" id="CLU_051481_0_0_0"/>
<feature type="transmembrane region" description="Helical" evidence="5">
    <location>
        <begin position="212"/>
        <end position="227"/>
    </location>
</feature>
<feature type="domain" description="O-antigen ligase-related" evidence="6">
    <location>
        <begin position="209"/>
        <end position="347"/>
    </location>
</feature>
<feature type="transmembrane region" description="Helical" evidence="5">
    <location>
        <begin position="366"/>
        <end position="385"/>
    </location>
</feature>
<dbReference type="Pfam" id="PF04932">
    <property type="entry name" value="Wzy_C"/>
    <property type="match status" value="1"/>
</dbReference>
<evidence type="ECO:0000313" key="7">
    <source>
        <dbReference type="EMBL" id="CCQ90564.1"/>
    </source>
</evidence>
<sequence>MISQARPVDAPVSLRASRAHKAGLWLTVLTGAVIPVSTSLTEILTTLVLVLWFVAGHYKMFWTRMRSHPVARSAAILYLMLILGVVYTSADLRDSFGILGKYRELILIVAYLSFLDNEKTRHMCLVGFGAAMVLTLIGSFFQYYIASPSTDPNLRVGLPFKNSITHSLLMAVFAFGLMVHVFSRRENRNRIIALSFLLAVVVFNLFFMVDGRTGYVLFYLLGFLFLFQKFKLRYAVMGVAVLVAFHFTLSSVSPLYQTQWDFLTRGITKYMDRGDAASSIGMRIEFSKNSYEIMMERPLLGHGTGSFRQRYADHAATNQLERVTDNPHNEYLMLGVQTGWMGIGLFFYFIYTLWRYSFSLDPYHRSLAQGLAVMVTFGALANSLLMDHTEGMLIGWLAAVLYSPLGLASKTENA</sequence>
<dbReference type="OrthoDB" id="9795248at2"/>
<feature type="transmembrane region" description="Helical" evidence="5">
    <location>
        <begin position="32"/>
        <end position="58"/>
    </location>
</feature>
<comment type="caution">
    <text evidence="7">The sequence shown here is derived from an EMBL/GenBank/DDBJ whole genome shotgun (WGS) entry which is preliminary data.</text>
</comment>
<organism evidence="7 8">
    <name type="scientific">Nitrospina gracilis (strain 3/211)</name>
    <dbReference type="NCBI Taxonomy" id="1266370"/>
    <lineage>
        <taxon>Bacteria</taxon>
        <taxon>Pseudomonadati</taxon>
        <taxon>Nitrospinota/Tectimicrobiota group</taxon>
        <taxon>Nitrospinota</taxon>
        <taxon>Nitrospinia</taxon>
        <taxon>Nitrospinales</taxon>
        <taxon>Nitrospinaceae</taxon>
        <taxon>Nitrospina</taxon>
    </lineage>
</organism>
<dbReference type="GO" id="GO:0016020">
    <property type="term" value="C:membrane"/>
    <property type="evidence" value="ECO:0007669"/>
    <property type="project" value="UniProtKB-SubCell"/>
</dbReference>
<evidence type="ECO:0000256" key="5">
    <source>
        <dbReference type="SAM" id="Phobius"/>
    </source>
</evidence>
<dbReference type="InterPro" id="IPR007016">
    <property type="entry name" value="O-antigen_ligase-rel_domated"/>
</dbReference>
<dbReference type="Proteomes" id="UP000011704">
    <property type="component" value="Unassembled WGS sequence"/>
</dbReference>
<evidence type="ECO:0000256" key="2">
    <source>
        <dbReference type="ARBA" id="ARBA00022692"/>
    </source>
</evidence>